<organism evidence="1 2">
    <name type="scientific">[Clostridium] citroniae WAL-17108</name>
    <dbReference type="NCBI Taxonomy" id="742733"/>
    <lineage>
        <taxon>Bacteria</taxon>
        <taxon>Bacillati</taxon>
        <taxon>Bacillota</taxon>
        <taxon>Clostridia</taxon>
        <taxon>Lachnospirales</taxon>
        <taxon>Lachnospiraceae</taxon>
        <taxon>Enterocloster</taxon>
    </lineage>
</organism>
<proteinExistence type="predicted"/>
<protein>
    <submittedName>
        <fullName evidence="1">Uncharacterized protein</fullName>
    </submittedName>
</protein>
<dbReference type="RefSeq" id="WP_007868185.1">
    <property type="nucleotide sequence ID" value="NZ_JH376428.1"/>
</dbReference>
<dbReference type="HOGENOM" id="CLU_2971305_0_0_9"/>
<name>G5HQH2_9FIRM</name>
<dbReference type="AlphaFoldDB" id="G5HQH2"/>
<evidence type="ECO:0000313" key="1">
    <source>
        <dbReference type="EMBL" id="EHE96298.1"/>
    </source>
</evidence>
<gene>
    <name evidence="1" type="ORF">HMPREF9469_04834</name>
</gene>
<dbReference type="EMBL" id="ADLJ01000044">
    <property type="protein sequence ID" value="EHE96298.1"/>
    <property type="molecule type" value="Genomic_DNA"/>
</dbReference>
<evidence type="ECO:0000313" key="2">
    <source>
        <dbReference type="Proteomes" id="UP000003763"/>
    </source>
</evidence>
<sequence length="58" mass="6509">MGWTRPIPVEKADIKIGNQYYTCTYSGPIRVTVIKIFHDTKSVLVKVKSKNAAPLCEV</sequence>
<reference evidence="1 2" key="1">
    <citation type="submission" date="2011-08" db="EMBL/GenBank/DDBJ databases">
        <title>The Genome Sequence of Clostridium citroniae WAL-17108.</title>
        <authorList>
            <consortium name="The Broad Institute Genome Sequencing Platform"/>
            <person name="Earl A."/>
            <person name="Ward D."/>
            <person name="Feldgarden M."/>
            <person name="Gevers D."/>
            <person name="Finegold S.M."/>
            <person name="Summanen P.H."/>
            <person name="Molitoris D.R."/>
            <person name="Vaisanen M.L."/>
            <person name="Daigneault M."/>
            <person name="Allen-Vercoe E."/>
            <person name="Young S.K."/>
            <person name="Zeng Q."/>
            <person name="Gargeya S."/>
            <person name="Fitzgerald M."/>
            <person name="Haas B."/>
            <person name="Abouelleil A."/>
            <person name="Alvarado L."/>
            <person name="Arachchi H.M."/>
            <person name="Berlin A."/>
            <person name="Brown A."/>
            <person name="Chapman S.B."/>
            <person name="Chen Z."/>
            <person name="Dunbar C."/>
            <person name="Freedman E."/>
            <person name="Gearin G."/>
            <person name="Gellesch M."/>
            <person name="Goldberg J."/>
            <person name="Griggs A."/>
            <person name="Gujja S."/>
            <person name="Heiman D."/>
            <person name="Howarth C."/>
            <person name="Larson L."/>
            <person name="Lui A."/>
            <person name="MacDonald P.J.P."/>
            <person name="Montmayeur A."/>
            <person name="Murphy C."/>
            <person name="Neiman D."/>
            <person name="Pearson M."/>
            <person name="Priest M."/>
            <person name="Roberts A."/>
            <person name="Saif S."/>
            <person name="Shea T."/>
            <person name="Shenoy N."/>
            <person name="Sisk P."/>
            <person name="Stolte C."/>
            <person name="Sykes S."/>
            <person name="Wortman J."/>
            <person name="Nusbaum C."/>
            <person name="Birren B."/>
        </authorList>
    </citation>
    <scope>NUCLEOTIDE SEQUENCE [LARGE SCALE GENOMIC DNA]</scope>
    <source>
        <strain evidence="1 2">WAL-17108</strain>
    </source>
</reference>
<dbReference type="Proteomes" id="UP000003763">
    <property type="component" value="Unassembled WGS sequence"/>
</dbReference>
<comment type="caution">
    <text evidence="1">The sequence shown here is derived from an EMBL/GenBank/DDBJ whole genome shotgun (WGS) entry which is preliminary data.</text>
</comment>
<accession>G5HQH2</accession>